<evidence type="ECO:0000256" key="1">
    <source>
        <dbReference type="SAM" id="Coils"/>
    </source>
</evidence>
<organism evidence="2 3">
    <name type="scientific">Fonsecaea erecta</name>
    <dbReference type="NCBI Taxonomy" id="1367422"/>
    <lineage>
        <taxon>Eukaryota</taxon>
        <taxon>Fungi</taxon>
        <taxon>Dikarya</taxon>
        <taxon>Ascomycota</taxon>
        <taxon>Pezizomycotina</taxon>
        <taxon>Eurotiomycetes</taxon>
        <taxon>Chaetothyriomycetidae</taxon>
        <taxon>Chaetothyriales</taxon>
        <taxon>Herpotrichiellaceae</taxon>
        <taxon>Fonsecaea</taxon>
    </lineage>
</organism>
<dbReference type="GeneID" id="30005877"/>
<reference evidence="2 3" key="1">
    <citation type="submission" date="2016-04" db="EMBL/GenBank/DDBJ databases">
        <title>Draft genome of Fonsecaea erecta CBS 125763.</title>
        <authorList>
            <person name="Weiss V.A."/>
            <person name="Vicente V.A."/>
            <person name="Raittz R.T."/>
            <person name="Moreno L.F."/>
            <person name="De Souza E.M."/>
            <person name="Pedrosa F.O."/>
            <person name="Steffens M.B."/>
            <person name="Faoro H."/>
            <person name="Tadra-Sfeir M.Z."/>
            <person name="Najafzadeh M.J."/>
            <person name="Felipe M.S."/>
            <person name="Teixeira M."/>
            <person name="Sun J."/>
            <person name="Xi L."/>
            <person name="Gomes R."/>
            <person name="De Azevedo C.M."/>
            <person name="Salgado C.G."/>
            <person name="Da Silva M.B."/>
            <person name="Nascimento M.F."/>
            <person name="Queiroz-Telles F."/>
            <person name="Attili D.S."/>
            <person name="Gorbushina A."/>
        </authorList>
    </citation>
    <scope>NUCLEOTIDE SEQUENCE [LARGE SCALE GENOMIC DNA]</scope>
    <source>
        <strain evidence="2 3">CBS 125763</strain>
    </source>
</reference>
<accession>A0A179A3K5</accession>
<proteinExistence type="predicted"/>
<protein>
    <submittedName>
        <fullName evidence="2">Uncharacterized protein</fullName>
    </submittedName>
</protein>
<gene>
    <name evidence="2" type="ORF">AYL99_01707</name>
</gene>
<keyword evidence="3" id="KW-1185">Reference proteome</keyword>
<feature type="coiled-coil region" evidence="1">
    <location>
        <begin position="43"/>
        <end position="90"/>
    </location>
</feature>
<name>A0A179A3K5_9EURO</name>
<dbReference type="OrthoDB" id="4157359at2759"/>
<evidence type="ECO:0000313" key="2">
    <source>
        <dbReference type="EMBL" id="OAP65735.1"/>
    </source>
</evidence>
<keyword evidence="1" id="KW-0175">Coiled coil</keyword>
<dbReference type="AlphaFoldDB" id="A0A179A3K5"/>
<comment type="caution">
    <text evidence="2">The sequence shown here is derived from an EMBL/GenBank/DDBJ whole genome shotgun (WGS) entry which is preliminary data.</text>
</comment>
<dbReference type="EMBL" id="LVYI01000001">
    <property type="protein sequence ID" value="OAP65735.1"/>
    <property type="molecule type" value="Genomic_DNA"/>
</dbReference>
<sequence>MASSQHLRPFASSRPTLVTALHSQVRQEAEYIQECIAATHRLHSSLKAEIARTEAKLVEARTLEGSRDIANSLKRNIRKKRSRLNRCLKNRQILEARLITIFADIARMERQQWRHSSPNLHGLGIADSPTGPSWHTHMYFSTPGAPGGMLALNVPTLQMQYQGFPEALYQSVPDGPQTPLIRPTLFSQAGIGHPHLQDFGVAQAGHELGISPTDTVSPCELSSPNAFPVAYIPAAQVNLVEVLDQMHISQPHTETSNIPTTAPEQRNLGLSQRLSMLDHQSAAFRLEKSAARKGRSQRSC</sequence>
<evidence type="ECO:0000313" key="3">
    <source>
        <dbReference type="Proteomes" id="UP000078343"/>
    </source>
</evidence>
<dbReference type="RefSeq" id="XP_018699102.1">
    <property type="nucleotide sequence ID" value="XM_018833223.1"/>
</dbReference>
<dbReference type="Proteomes" id="UP000078343">
    <property type="component" value="Unassembled WGS sequence"/>
</dbReference>